<protein>
    <submittedName>
        <fullName evidence="1">Uncharacterized protein</fullName>
    </submittedName>
</protein>
<keyword evidence="2" id="KW-1185">Reference proteome</keyword>
<sequence length="178" mass="19549">MFGSKMAKFRTGRVCQFSGINHYAAAPVACCVEKRAIHPGESIKTCHNALLAWANSSNLAGHLTPSKVEWLDQEANDVDEDAVIQKLKSTSDYEHGLSRLDTKELALVDRLKALAGGVAEKVKGKRKTISTLSRYLVDVDGSFTLKLLAGLATFGRETQWEEMQGLVSTSITDYFARK</sequence>
<gene>
    <name evidence="1" type="ORF">DFH07DRAFT_778912</name>
</gene>
<reference evidence="1" key="1">
    <citation type="submission" date="2023-03" db="EMBL/GenBank/DDBJ databases">
        <title>Massive genome expansion in bonnet fungi (Mycena s.s.) driven by repeated elements and novel gene families across ecological guilds.</title>
        <authorList>
            <consortium name="Lawrence Berkeley National Laboratory"/>
            <person name="Harder C.B."/>
            <person name="Miyauchi S."/>
            <person name="Viragh M."/>
            <person name="Kuo A."/>
            <person name="Thoen E."/>
            <person name="Andreopoulos B."/>
            <person name="Lu D."/>
            <person name="Skrede I."/>
            <person name="Drula E."/>
            <person name="Henrissat B."/>
            <person name="Morin E."/>
            <person name="Kohler A."/>
            <person name="Barry K."/>
            <person name="LaButti K."/>
            <person name="Morin E."/>
            <person name="Salamov A."/>
            <person name="Lipzen A."/>
            <person name="Mereny Z."/>
            <person name="Hegedus B."/>
            <person name="Baldrian P."/>
            <person name="Stursova M."/>
            <person name="Weitz H."/>
            <person name="Taylor A."/>
            <person name="Grigoriev I.V."/>
            <person name="Nagy L.G."/>
            <person name="Martin F."/>
            <person name="Kauserud H."/>
        </authorList>
    </citation>
    <scope>NUCLEOTIDE SEQUENCE</scope>
    <source>
        <strain evidence="1">CBHHK188m</strain>
    </source>
</reference>
<name>A0AAD7IC24_9AGAR</name>
<dbReference type="EMBL" id="JARJLG010000135">
    <property type="protein sequence ID" value="KAJ7738850.1"/>
    <property type="molecule type" value="Genomic_DNA"/>
</dbReference>
<dbReference type="Proteomes" id="UP001215280">
    <property type="component" value="Unassembled WGS sequence"/>
</dbReference>
<dbReference type="AlphaFoldDB" id="A0AAD7IC24"/>
<comment type="caution">
    <text evidence="1">The sequence shown here is derived from an EMBL/GenBank/DDBJ whole genome shotgun (WGS) entry which is preliminary data.</text>
</comment>
<organism evidence="1 2">
    <name type="scientific">Mycena maculata</name>
    <dbReference type="NCBI Taxonomy" id="230809"/>
    <lineage>
        <taxon>Eukaryota</taxon>
        <taxon>Fungi</taxon>
        <taxon>Dikarya</taxon>
        <taxon>Basidiomycota</taxon>
        <taxon>Agaricomycotina</taxon>
        <taxon>Agaricomycetes</taxon>
        <taxon>Agaricomycetidae</taxon>
        <taxon>Agaricales</taxon>
        <taxon>Marasmiineae</taxon>
        <taxon>Mycenaceae</taxon>
        <taxon>Mycena</taxon>
    </lineage>
</organism>
<proteinExistence type="predicted"/>
<evidence type="ECO:0000313" key="1">
    <source>
        <dbReference type="EMBL" id="KAJ7738850.1"/>
    </source>
</evidence>
<evidence type="ECO:0000313" key="2">
    <source>
        <dbReference type="Proteomes" id="UP001215280"/>
    </source>
</evidence>
<accession>A0AAD7IC24</accession>